<proteinExistence type="inferred from homology"/>
<keyword evidence="13" id="KW-1185">Reference proteome</keyword>
<comment type="similarity">
    <text evidence="8 9">Belongs to the TonB-dependent receptor family.</text>
</comment>
<dbReference type="InterPro" id="IPR037066">
    <property type="entry name" value="Plug_dom_sf"/>
</dbReference>
<evidence type="ECO:0000256" key="9">
    <source>
        <dbReference type="RuleBase" id="RU003357"/>
    </source>
</evidence>
<dbReference type="Gene3D" id="2.170.130.10">
    <property type="entry name" value="TonB-dependent receptor, plug domain"/>
    <property type="match status" value="1"/>
</dbReference>
<dbReference type="PROSITE" id="PS52016">
    <property type="entry name" value="TONB_DEPENDENT_REC_3"/>
    <property type="match status" value="1"/>
</dbReference>
<evidence type="ECO:0000259" key="10">
    <source>
        <dbReference type="Pfam" id="PF00593"/>
    </source>
</evidence>
<comment type="subcellular location">
    <subcellularLocation>
        <location evidence="1 8">Cell outer membrane</location>
        <topology evidence="1 8">Multi-pass membrane protein</topology>
    </subcellularLocation>
</comment>
<gene>
    <name evidence="12" type="ORF">SAMN04487901_10214</name>
</gene>
<dbReference type="InterPro" id="IPR036942">
    <property type="entry name" value="Beta-barrel_TonB_sf"/>
</dbReference>
<dbReference type="InterPro" id="IPR008969">
    <property type="entry name" value="CarboxyPept-like_regulatory"/>
</dbReference>
<dbReference type="InterPro" id="IPR039426">
    <property type="entry name" value="TonB-dep_rcpt-like"/>
</dbReference>
<evidence type="ECO:0000256" key="6">
    <source>
        <dbReference type="ARBA" id="ARBA00023136"/>
    </source>
</evidence>
<organism evidence="12 13">
    <name type="scientific">Prevotella communis</name>
    <dbReference type="NCBI Taxonomy" id="2913614"/>
    <lineage>
        <taxon>Bacteria</taxon>
        <taxon>Pseudomonadati</taxon>
        <taxon>Bacteroidota</taxon>
        <taxon>Bacteroidia</taxon>
        <taxon>Bacteroidales</taxon>
        <taxon>Prevotellaceae</taxon>
        <taxon>Prevotella</taxon>
    </lineage>
</organism>
<accession>A0A1G7SVZ0</accession>
<dbReference type="Gene3D" id="2.60.40.1120">
    <property type="entry name" value="Carboxypeptidase-like, regulatory domain"/>
    <property type="match status" value="1"/>
</dbReference>
<keyword evidence="5 9" id="KW-0798">TonB box</keyword>
<dbReference type="NCBIfam" id="TIGR04056">
    <property type="entry name" value="OMP_RagA_SusC"/>
    <property type="match status" value="1"/>
</dbReference>
<evidence type="ECO:0000259" key="11">
    <source>
        <dbReference type="Pfam" id="PF07715"/>
    </source>
</evidence>
<dbReference type="AlphaFoldDB" id="A0A1G7SVZ0"/>
<keyword evidence="2 8" id="KW-0813">Transport</keyword>
<evidence type="ECO:0000256" key="4">
    <source>
        <dbReference type="ARBA" id="ARBA00022692"/>
    </source>
</evidence>
<evidence type="ECO:0000256" key="2">
    <source>
        <dbReference type="ARBA" id="ARBA00022448"/>
    </source>
</evidence>
<name>A0A1G7SVZ0_9BACT</name>
<dbReference type="STRING" id="645274.SAMN04487901_10214"/>
<evidence type="ECO:0000256" key="7">
    <source>
        <dbReference type="ARBA" id="ARBA00023237"/>
    </source>
</evidence>
<dbReference type="RefSeq" id="WP_255399695.1">
    <property type="nucleotide sequence ID" value="NZ_FNCQ01000002.1"/>
</dbReference>
<evidence type="ECO:0000256" key="8">
    <source>
        <dbReference type="PROSITE-ProRule" id="PRU01360"/>
    </source>
</evidence>
<sequence>MKTVIYNNIKGIVKGILPSCLFIFLPLTVTAQEMKKVSGYVMDAATGKPLAGVIVEAYGNHRFTAMTDETGAYELKVPEYVSSVSMRVEGYQVLQKAIRTNTEKTNAELYPNTFSPIYERSTTSVSSRRAEGFENTAQVSIDPLVAEQLGADIHSVGRSGQLGIGNTIFMNGLTSLQTNAQPLVVIDGVITDMQYDREMLHSGYYNNLLANLSVTDIESVTVLKNGTAIYGAKAAGGVLLIKTKRNKSMATKIDVNINGQFMLQPRLPKMMGAEDYRLYATELLSGLTSNVQSMEFVNADPSNYYYKTYHNNTDWTKEVYRNSFVSNYGINVQGGDEVANYNLSVGYSFGEATQRGNDFSRFNMRLNTDIHVFRGLDVRFDAAYSDVNRDLRDDGAPADLTVGTVTAPGFLSLIKSPFLSPYAYDVNGRLSHYLSAADDYASKAFEADGSVHANAVRLANPTAILNLGNGENRNESGNRMVTFSITPHYQFNDHLSLQEHFNFTLVNTNENYYLPLEGTPPFRLMTSSNIQVTNMAQSMAARQNAIVSDTRLMWNNRYGAHKIDVFGGVRFQSSKYKLTAQRGYDTGNDKYPNTGNTRNYKSTWGADDKSRDLTWYAQADYNWAEKYYVQAGFSAETSSRFGSDADGLKLGGVVWGLFPSVNAAWVLSNEKWLANVKGIDYLRLNAGFDVTGNDNIDYIASETYFIPNNMLTQKVDGKSIGNIGNTSLKWETTNRLTLGLEGNFFNNRLNAHVNYFKGWTSNLLTLRQLAWTSGLAENWSNDGKLENEGFEVGASLKVLNLKDFGWELGASAGHYVNKITALPNNNRSFETEAYGATILSQVGTAAGVFYGFKTNGVYATQAEADADGYYLVNDRDEKQYFAAGDMRFVDKDNNGIINDDDRFVIGDPNPDIYGNIYTRFNWKNWSLNATFRYSIGNDVYNYQRSLLEGGSRFYNQTTAMLTRWTGENQQTNMPRISYGDPMGNSRFSDRWIEDGSYLRLSNVTLSYSIPIRSTYLQGITLWGGAYNLFTITRYLGSDPDCGVSGNALLQGIDRGLLANARSFALGVKVNL</sequence>
<keyword evidence="7 8" id="KW-0998">Cell outer membrane</keyword>
<keyword evidence="6 8" id="KW-0472">Membrane</keyword>
<keyword evidence="4 8" id="KW-0812">Transmembrane</keyword>
<dbReference type="Gene3D" id="2.40.170.20">
    <property type="entry name" value="TonB-dependent receptor, beta-barrel domain"/>
    <property type="match status" value="1"/>
</dbReference>
<evidence type="ECO:0000313" key="13">
    <source>
        <dbReference type="Proteomes" id="UP000198779"/>
    </source>
</evidence>
<dbReference type="SUPFAM" id="SSF49464">
    <property type="entry name" value="Carboxypeptidase regulatory domain-like"/>
    <property type="match status" value="1"/>
</dbReference>
<dbReference type="InterPro" id="IPR012910">
    <property type="entry name" value="Plug_dom"/>
</dbReference>
<evidence type="ECO:0000313" key="12">
    <source>
        <dbReference type="EMBL" id="SDG26954.1"/>
    </source>
</evidence>
<keyword evidence="3 8" id="KW-1134">Transmembrane beta strand</keyword>
<evidence type="ECO:0000256" key="3">
    <source>
        <dbReference type="ARBA" id="ARBA00022452"/>
    </source>
</evidence>
<dbReference type="InterPro" id="IPR023996">
    <property type="entry name" value="TonB-dep_OMP_SusC/RagA"/>
</dbReference>
<evidence type="ECO:0000256" key="5">
    <source>
        <dbReference type="ARBA" id="ARBA00023077"/>
    </source>
</evidence>
<dbReference type="Pfam" id="PF00593">
    <property type="entry name" value="TonB_dep_Rec_b-barrel"/>
    <property type="match status" value="1"/>
</dbReference>
<reference evidence="13" key="1">
    <citation type="submission" date="2016-10" db="EMBL/GenBank/DDBJ databases">
        <authorList>
            <person name="Varghese N."/>
            <person name="Submissions S."/>
        </authorList>
    </citation>
    <scope>NUCLEOTIDE SEQUENCE [LARGE SCALE GENOMIC DNA]</scope>
    <source>
        <strain evidence="13">BP1-148</strain>
    </source>
</reference>
<dbReference type="Proteomes" id="UP000198779">
    <property type="component" value="Unassembled WGS sequence"/>
</dbReference>
<evidence type="ECO:0000256" key="1">
    <source>
        <dbReference type="ARBA" id="ARBA00004571"/>
    </source>
</evidence>
<protein>
    <submittedName>
        <fullName evidence="12">TonB-linked outer membrane protein, SusC/RagA family</fullName>
    </submittedName>
</protein>
<dbReference type="GO" id="GO:0009279">
    <property type="term" value="C:cell outer membrane"/>
    <property type="evidence" value="ECO:0007669"/>
    <property type="project" value="UniProtKB-SubCell"/>
</dbReference>
<dbReference type="InterPro" id="IPR000531">
    <property type="entry name" value="Beta-barrel_TonB"/>
</dbReference>
<feature type="domain" description="TonB-dependent receptor plug" evidence="11">
    <location>
        <begin position="121"/>
        <end position="238"/>
    </location>
</feature>
<dbReference type="SUPFAM" id="SSF56935">
    <property type="entry name" value="Porins"/>
    <property type="match status" value="1"/>
</dbReference>
<feature type="domain" description="TonB-dependent receptor-like beta-barrel" evidence="10">
    <location>
        <begin position="456"/>
        <end position="1028"/>
    </location>
</feature>
<dbReference type="EMBL" id="FNCQ01000002">
    <property type="protein sequence ID" value="SDG26954.1"/>
    <property type="molecule type" value="Genomic_DNA"/>
</dbReference>
<dbReference type="Pfam" id="PF07715">
    <property type="entry name" value="Plug"/>
    <property type="match status" value="1"/>
</dbReference>